<dbReference type="AlphaFoldDB" id="A0A9W8JNG8"/>
<dbReference type="PANTHER" id="PTHR45789:SF2">
    <property type="entry name" value="FI18025P1"/>
    <property type="match status" value="1"/>
</dbReference>
<dbReference type="Pfam" id="PF00505">
    <property type="entry name" value="HMG_box"/>
    <property type="match status" value="1"/>
</dbReference>
<dbReference type="InterPro" id="IPR036910">
    <property type="entry name" value="HMG_box_dom_sf"/>
</dbReference>
<feature type="region of interest" description="Disordered" evidence="4">
    <location>
        <begin position="193"/>
        <end position="212"/>
    </location>
</feature>
<proteinExistence type="predicted"/>
<reference evidence="6" key="1">
    <citation type="submission" date="2022-07" db="EMBL/GenBank/DDBJ databases">
        <title>Genome Sequence of Agrocybe chaxingu.</title>
        <authorList>
            <person name="Buettner E."/>
        </authorList>
    </citation>
    <scope>NUCLEOTIDE SEQUENCE</scope>
    <source>
        <strain evidence="6">MP-N11</strain>
    </source>
</reference>
<feature type="compositionally biased region" description="Polar residues" evidence="4">
    <location>
        <begin position="236"/>
        <end position="251"/>
    </location>
</feature>
<accession>A0A9W8JNG8</accession>
<feature type="compositionally biased region" description="Acidic residues" evidence="4">
    <location>
        <begin position="411"/>
        <end position="428"/>
    </location>
</feature>
<dbReference type="Proteomes" id="UP001148786">
    <property type="component" value="Unassembled WGS sequence"/>
</dbReference>
<feature type="compositionally biased region" description="Basic and acidic residues" evidence="4">
    <location>
        <begin position="121"/>
        <end position="136"/>
    </location>
</feature>
<evidence type="ECO:0000256" key="3">
    <source>
        <dbReference type="PROSITE-ProRule" id="PRU00267"/>
    </source>
</evidence>
<protein>
    <recommendedName>
        <fullName evidence="5">HMG box domain-containing protein</fullName>
    </recommendedName>
</protein>
<keyword evidence="7" id="KW-1185">Reference proteome</keyword>
<keyword evidence="2 3" id="KW-0539">Nucleus</keyword>
<feature type="region of interest" description="Disordered" evidence="4">
    <location>
        <begin position="218"/>
        <end position="282"/>
    </location>
</feature>
<evidence type="ECO:0000259" key="5">
    <source>
        <dbReference type="PROSITE" id="PS50118"/>
    </source>
</evidence>
<dbReference type="PROSITE" id="PS50118">
    <property type="entry name" value="HMG_BOX_2"/>
    <property type="match status" value="1"/>
</dbReference>
<evidence type="ECO:0000313" key="6">
    <source>
        <dbReference type="EMBL" id="KAJ3486323.1"/>
    </source>
</evidence>
<dbReference type="InterPro" id="IPR009071">
    <property type="entry name" value="HMG_box_dom"/>
</dbReference>
<evidence type="ECO:0000256" key="2">
    <source>
        <dbReference type="ARBA" id="ARBA00023242"/>
    </source>
</evidence>
<dbReference type="InterPro" id="IPR051356">
    <property type="entry name" value="SOX/SOX-like_TF"/>
</dbReference>
<dbReference type="SUPFAM" id="SSF47095">
    <property type="entry name" value="HMG-box"/>
    <property type="match status" value="1"/>
</dbReference>
<feature type="compositionally biased region" description="Polar residues" evidence="4">
    <location>
        <begin position="454"/>
        <end position="468"/>
    </location>
</feature>
<dbReference type="EMBL" id="JANKHO010003080">
    <property type="protein sequence ID" value="KAJ3486323.1"/>
    <property type="molecule type" value="Genomic_DNA"/>
</dbReference>
<organism evidence="6 7">
    <name type="scientific">Agrocybe chaxingu</name>
    <dbReference type="NCBI Taxonomy" id="84603"/>
    <lineage>
        <taxon>Eukaryota</taxon>
        <taxon>Fungi</taxon>
        <taxon>Dikarya</taxon>
        <taxon>Basidiomycota</taxon>
        <taxon>Agaricomycotina</taxon>
        <taxon>Agaricomycetes</taxon>
        <taxon>Agaricomycetidae</taxon>
        <taxon>Agaricales</taxon>
        <taxon>Agaricineae</taxon>
        <taxon>Strophariaceae</taxon>
        <taxon>Agrocybe</taxon>
    </lineage>
</organism>
<evidence type="ECO:0000256" key="4">
    <source>
        <dbReference type="SAM" id="MobiDB-lite"/>
    </source>
</evidence>
<dbReference type="GO" id="GO:0000978">
    <property type="term" value="F:RNA polymerase II cis-regulatory region sequence-specific DNA binding"/>
    <property type="evidence" value="ECO:0007669"/>
    <property type="project" value="TreeGrafter"/>
</dbReference>
<feature type="compositionally biased region" description="Low complexity" evidence="4">
    <location>
        <begin position="363"/>
        <end position="377"/>
    </location>
</feature>
<evidence type="ECO:0000313" key="7">
    <source>
        <dbReference type="Proteomes" id="UP001148786"/>
    </source>
</evidence>
<feature type="compositionally biased region" description="Low complexity" evidence="4">
    <location>
        <begin position="193"/>
        <end position="206"/>
    </location>
</feature>
<dbReference type="GO" id="GO:0000981">
    <property type="term" value="F:DNA-binding transcription factor activity, RNA polymerase II-specific"/>
    <property type="evidence" value="ECO:0007669"/>
    <property type="project" value="TreeGrafter"/>
</dbReference>
<dbReference type="Gene3D" id="1.10.30.10">
    <property type="entry name" value="High mobility group box domain"/>
    <property type="match status" value="1"/>
</dbReference>
<name>A0A9W8JNG8_9AGAR</name>
<dbReference type="PANTHER" id="PTHR45789">
    <property type="entry name" value="FI18025P1"/>
    <property type="match status" value="1"/>
</dbReference>
<feature type="DNA-binding region" description="HMG box" evidence="3">
    <location>
        <begin position="280"/>
        <end position="349"/>
    </location>
</feature>
<dbReference type="OrthoDB" id="6247875at2759"/>
<evidence type="ECO:0000256" key="1">
    <source>
        <dbReference type="ARBA" id="ARBA00023125"/>
    </source>
</evidence>
<dbReference type="SMART" id="SM00398">
    <property type="entry name" value="HMG"/>
    <property type="match status" value="1"/>
</dbReference>
<sequence>MSVSNRTLHIGQVLLRAIQRERHVSWNECRQTKKLQLELYAPVCQNSPTRNLNTPNERHVGVVAGTGCRGGRRRWGRAWGCTSAGSCDDCCCCCCCVLPGPIPDTHAHAQDESEPPTRPGIPREQERGEQHDEHGTHPTHLHLLLRDDPARLCRPIVRIVLIAVDALPSPSSQPHVNANPNPSAVPSALLHVSVSSPPASDSPSTPLEDLVYPPYSHAEASTSQTHAEFPMPVAGPSTSAQTLPSTSTSIPRTFPSVPPPGASTSTGGRNHSKRRDPSYIPRPPNAFILFRSAFIREQNVPGKVEGNHSKLSKIIGLCWKQLPPEEREKWEARAVVAQAEHRAQYPDWRFRPGANALAKLNKSNNANTSSVDGASGSTQGGGSGSSRRRNSVRQTRTKEKGQGHAEGASGDGDEEVDADGEGEVDGDDYAPPSVKGKGKAKDKGKSKAKTKTSRLQSARSWRWPSNSGKGIERCL</sequence>
<gene>
    <name evidence="6" type="ORF">NLJ89_g11821</name>
</gene>
<feature type="region of interest" description="Disordered" evidence="4">
    <location>
        <begin position="107"/>
        <end position="142"/>
    </location>
</feature>
<dbReference type="CDD" id="cd01389">
    <property type="entry name" value="HMG-box_ROX1-like"/>
    <property type="match status" value="1"/>
</dbReference>
<feature type="domain" description="HMG box" evidence="5">
    <location>
        <begin position="280"/>
        <end position="349"/>
    </location>
</feature>
<keyword evidence="1 3" id="KW-0238">DNA-binding</keyword>
<feature type="region of interest" description="Disordered" evidence="4">
    <location>
        <begin position="363"/>
        <end position="475"/>
    </location>
</feature>
<dbReference type="GO" id="GO:0005634">
    <property type="term" value="C:nucleus"/>
    <property type="evidence" value="ECO:0007669"/>
    <property type="project" value="UniProtKB-UniRule"/>
</dbReference>
<comment type="caution">
    <text evidence="6">The sequence shown here is derived from an EMBL/GenBank/DDBJ whole genome shotgun (WGS) entry which is preliminary data.</text>
</comment>